<gene>
    <name evidence="6" type="ordered locus">AciX9_3193</name>
</gene>
<keyword evidence="7" id="KW-1185">Reference proteome</keyword>
<dbReference type="Proteomes" id="UP000000343">
    <property type="component" value="Chromosome"/>
</dbReference>
<reference evidence="7" key="1">
    <citation type="submission" date="2011-01" db="EMBL/GenBank/DDBJ databases">
        <title>Complete sequence of chromosome of Acidobacterium sp. MP5ACTX9.</title>
        <authorList>
            <consortium name="US DOE Joint Genome Institute"/>
            <person name="Lucas S."/>
            <person name="Copeland A."/>
            <person name="Lapidus A."/>
            <person name="Cheng J.-F."/>
            <person name="Goodwin L."/>
            <person name="Pitluck S."/>
            <person name="Teshima H."/>
            <person name="Detter J.C."/>
            <person name="Han C."/>
            <person name="Tapia R."/>
            <person name="Land M."/>
            <person name="Hauser L."/>
            <person name="Kyrpides N."/>
            <person name="Ivanova N."/>
            <person name="Ovchinnikova G."/>
            <person name="Pagani I."/>
            <person name="Rawat S.R."/>
            <person name="Mannisto M."/>
            <person name="Haggblom M.M."/>
            <person name="Woyke T."/>
        </authorList>
    </citation>
    <scope>NUCLEOTIDE SEQUENCE [LARGE SCALE GENOMIC DNA]</scope>
    <source>
        <strain evidence="7">MP5ACTX9</strain>
    </source>
</reference>
<evidence type="ECO:0000256" key="4">
    <source>
        <dbReference type="SAM" id="MobiDB-lite"/>
    </source>
</evidence>
<dbReference type="EMBL" id="CP002480">
    <property type="protein sequence ID" value="ADW70204.1"/>
    <property type="molecule type" value="Genomic_DNA"/>
</dbReference>
<dbReference type="Pfam" id="PF00589">
    <property type="entry name" value="Phage_integrase"/>
    <property type="match status" value="1"/>
</dbReference>
<comment type="similarity">
    <text evidence="1">Belongs to the 'phage' integrase family.</text>
</comment>
<evidence type="ECO:0000256" key="3">
    <source>
        <dbReference type="ARBA" id="ARBA00023172"/>
    </source>
</evidence>
<feature type="region of interest" description="Disordered" evidence="4">
    <location>
        <begin position="399"/>
        <end position="437"/>
    </location>
</feature>
<dbReference type="KEGG" id="acm:AciX9_3193"/>
<dbReference type="Gene3D" id="1.10.443.10">
    <property type="entry name" value="Intergrase catalytic core"/>
    <property type="match status" value="1"/>
</dbReference>
<evidence type="ECO:0000256" key="2">
    <source>
        <dbReference type="ARBA" id="ARBA00023125"/>
    </source>
</evidence>
<dbReference type="InterPro" id="IPR011010">
    <property type="entry name" value="DNA_brk_join_enz"/>
</dbReference>
<accession>E8X1G9</accession>
<dbReference type="RefSeq" id="WP_013581516.1">
    <property type="nucleotide sequence ID" value="NC_015064.1"/>
</dbReference>
<dbReference type="Gene3D" id="1.10.150.130">
    <property type="match status" value="1"/>
</dbReference>
<dbReference type="STRING" id="1198114.AciX9_3193"/>
<dbReference type="InterPro" id="IPR002104">
    <property type="entry name" value="Integrase_catalytic"/>
</dbReference>
<dbReference type="InterPro" id="IPR013762">
    <property type="entry name" value="Integrase-like_cat_sf"/>
</dbReference>
<dbReference type="GO" id="GO:0006310">
    <property type="term" value="P:DNA recombination"/>
    <property type="evidence" value="ECO:0007669"/>
    <property type="project" value="UniProtKB-KW"/>
</dbReference>
<feature type="domain" description="Tyr recombinase" evidence="5">
    <location>
        <begin position="184"/>
        <end position="384"/>
    </location>
</feature>
<organism evidence="7">
    <name type="scientific">Granulicella tundricola (strain ATCC BAA-1859 / DSM 23138 / MP5ACTX9)</name>
    <dbReference type="NCBI Taxonomy" id="1198114"/>
    <lineage>
        <taxon>Bacteria</taxon>
        <taxon>Pseudomonadati</taxon>
        <taxon>Acidobacteriota</taxon>
        <taxon>Terriglobia</taxon>
        <taxon>Terriglobales</taxon>
        <taxon>Acidobacteriaceae</taxon>
        <taxon>Granulicella</taxon>
    </lineage>
</organism>
<dbReference type="GO" id="GO:0003677">
    <property type="term" value="F:DNA binding"/>
    <property type="evidence" value="ECO:0007669"/>
    <property type="project" value="UniProtKB-KW"/>
</dbReference>
<dbReference type="SUPFAM" id="SSF56349">
    <property type="entry name" value="DNA breaking-rejoining enzymes"/>
    <property type="match status" value="1"/>
</dbReference>
<evidence type="ECO:0000256" key="1">
    <source>
        <dbReference type="ARBA" id="ARBA00008857"/>
    </source>
</evidence>
<dbReference type="GO" id="GO:0015074">
    <property type="term" value="P:DNA integration"/>
    <property type="evidence" value="ECO:0007669"/>
    <property type="project" value="InterPro"/>
</dbReference>
<dbReference type="InterPro" id="IPR050090">
    <property type="entry name" value="Tyrosine_recombinase_XerCD"/>
</dbReference>
<keyword evidence="3" id="KW-0233">DNA recombination</keyword>
<evidence type="ECO:0000259" key="5">
    <source>
        <dbReference type="PROSITE" id="PS51898"/>
    </source>
</evidence>
<dbReference type="HOGENOM" id="CLU_626657_0_0_0"/>
<evidence type="ECO:0000313" key="6">
    <source>
        <dbReference type="EMBL" id="ADW70204.1"/>
    </source>
</evidence>
<proteinExistence type="inferred from homology"/>
<keyword evidence="2" id="KW-0238">DNA-binding</keyword>
<dbReference type="eggNOG" id="COG0582">
    <property type="taxonomic scope" value="Bacteria"/>
</dbReference>
<dbReference type="PANTHER" id="PTHR30349:SF64">
    <property type="entry name" value="PROPHAGE INTEGRASE INTD-RELATED"/>
    <property type="match status" value="1"/>
</dbReference>
<dbReference type="PROSITE" id="PS51898">
    <property type="entry name" value="TYR_RECOMBINASE"/>
    <property type="match status" value="1"/>
</dbReference>
<evidence type="ECO:0000313" key="7">
    <source>
        <dbReference type="Proteomes" id="UP000000343"/>
    </source>
</evidence>
<dbReference type="AlphaFoldDB" id="E8X1G9"/>
<protein>
    <submittedName>
        <fullName evidence="6">Integrase family protein</fullName>
    </submittedName>
</protein>
<sequence length="437" mass="49936">MAVTNQRGYVTTRGKQWYGYYRKVVNDPATNEQKSVRIPVNLGLKSRMNKTEARHALEREITKQLGQTGSPTRIMNDGTVTFGWFVTNRFIPLKEAVWKPDTAETKKLLIQLDLVDPLGEIPLANFDKFSLQLHLNKLAATCSKDRVLQMRAYLRDIFAEAVDQDFLVKDPARKVKVPAQLRPTDTTTLTWDQLRLALSKLKLRDRLILELDMTNALRPSELFAFRWKRFDYPATTLTIAETVYKGKIRDWGKTKKSLSVIHLPQELADDLETWRLECEQQARDEFAKGERKSRNLSPEEFIFANRDGGFMDTGNYRKRVLHKLARDLNLPKLTFQVIRRTIATLAQKKGTVKDVQGVLRHSRTATTTDVYMQEIPESVQSTINSINEELRGTVGLKRKKPAKAGGAVHGRRNPATRVTQNDTKSLRGGTERLPAYA</sequence>
<name>E8X1G9_GRATM</name>
<dbReference type="PANTHER" id="PTHR30349">
    <property type="entry name" value="PHAGE INTEGRASE-RELATED"/>
    <property type="match status" value="1"/>
</dbReference>
<dbReference type="InterPro" id="IPR010998">
    <property type="entry name" value="Integrase_recombinase_N"/>
</dbReference>
<dbReference type="PaxDb" id="1198114-AciX9_3193"/>
<dbReference type="OrthoDB" id="102940at2"/>